<dbReference type="Gene3D" id="3.40.50.12780">
    <property type="entry name" value="N-terminal domain of ligase-like"/>
    <property type="match status" value="1"/>
</dbReference>
<accession>A0A561WBP0</accession>
<keyword evidence="2" id="KW-1185">Reference proteome</keyword>
<dbReference type="Proteomes" id="UP000320239">
    <property type="component" value="Unassembled WGS sequence"/>
</dbReference>
<evidence type="ECO:0008006" key="3">
    <source>
        <dbReference type="Google" id="ProtNLM"/>
    </source>
</evidence>
<evidence type="ECO:0000313" key="2">
    <source>
        <dbReference type="Proteomes" id="UP000320239"/>
    </source>
</evidence>
<dbReference type="EMBL" id="VIWY01000003">
    <property type="protein sequence ID" value="TWG21274.1"/>
    <property type="molecule type" value="Genomic_DNA"/>
</dbReference>
<dbReference type="AlphaFoldDB" id="A0A561WBP0"/>
<protein>
    <recommendedName>
        <fullName evidence="3">AMP-binding enzyme</fullName>
    </recommendedName>
</protein>
<gene>
    <name evidence="1" type="ORF">FHX34_103812</name>
</gene>
<dbReference type="SUPFAM" id="SSF56801">
    <property type="entry name" value="Acetyl-CoA synthetase-like"/>
    <property type="match status" value="1"/>
</dbReference>
<dbReference type="InterPro" id="IPR042099">
    <property type="entry name" value="ANL_N_sf"/>
</dbReference>
<sequence length="249" mass="26288">MRWLEDLLTDGWWATGTAVRCQSPDGREQTMAYGELLRRAANLARHIGEPSDSEQTRLAIVAMSPLEGFVGLIAGLIAGAVVISTPIQSRDPWPVGLLGDPDVVLTDDTGAALLACNERLTGVRPDYRAVSIEEAGAGAVSVAPRICADQDDVCKIAYLDPRRSPLVVALTGFALDHAVRNPWRVPAASGGLSTLAGQIETYQRLASGEVVHLATQSGDRPIATTLPAADAPYVVDNPTQMADLLLGVG</sequence>
<organism evidence="1 2">
    <name type="scientific">Actinoplanes teichomyceticus</name>
    <dbReference type="NCBI Taxonomy" id="1867"/>
    <lineage>
        <taxon>Bacteria</taxon>
        <taxon>Bacillati</taxon>
        <taxon>Actinomycetota</taxon>
        <taxon>Actinomycetes</taxon>
        <taxon>Micromonosporales</taxon>
        <taxon>Micromonosporaceae</taxon>
        <taxon>Actinoplanes</taxon>
    </lineage>
</organism>
<evidence type="ECO:0000313" key="1">
    <source>
        <dbReference type="EMBL" id="TWG21274.1"/>
    </source>
</evidence>
<comment type="caution">
    <text evidence="1">The sequence shown here is derived from an EMBL/GenBank/DDBJ whole genome shotgun (WGS) entry which is preliminary data.</text>
</comment>
<proteinExistence type="predicted"/>
<reference evidence="1 2" key="1">
    <citation type="submission" date="2019-06" db="EMBL/GenBank/DDBJ databases">
        <title>Sequencing the genomes of 1000 actinobacteria strains.</title>
        <authorList>
            <person name="Klenk H.-P."/>
        </authorList>
    </citation>
    <scope>NUCLEOTIDE SEQUENCE [LARGE SCALE GENOMIC DNA]</scope>
    <source>
        <strain evidence="1 2">DSM 43866</strain>
    </source>
</reference>
<name>A0A561WBP0_ACTTI</name>